<sequence length="207" mass="23771">MSDSSFTTLGLDYEPSQAHHEIRIMREVELTEEERQSAALDRHRKRQRKGYSPLTSPVKPESKDKQIHRATAEQARHIISDFYGPFGLLNSQIGEGTCIDRLIDGTTVPEPNTKSQEAESQAPDHSQDPESDHDSDHELEVQVSRPQNRLKIVLQEHDELQDQCDQYKQAFRQADAERTQLREQLQQWEQAATAAFELTKLLHPYSA</sequence>
<name>A0AAD6VC33_9AGAR</name>
<comment type="caution">
    <text evidence="3">The sequence shown here is derived from an EMBL/GenBank/DDBJ whole genome shotgun (WGS) entry which is preliminary data.</text>
</comment>
<organism evidence="3 4">
    <name type="scientific">Mycena pura</name>
    <dbReference type="NCBI Taxonomy" id="153505"/>
    <lineage>
        <taxon>Eukaryota</taxon>
        <taxon>Fungi</taxon>
        <taxon>Dikarya</taxon>
        <taxon>Basidiomycota</taxon>
        <taxon>Agaricomycotina</taxon>
        <taxon>Agaricomycetes</taxon>
        <taxon>Agaricomycetidae</taxon>
        <taxon>Agaricales</taxon>
        <taxon>Marasmiineae</taxon>
        <taxon>Mycenaceae</taxon>
        <taxon>Mycena</taxon>
    </lineage>
</organism>
<gene>
    <name evidence="3" type="ORF">GGX14DRAFT_395819</name>
</gene>
<keyword evidence="4" id="KW-1185">Reference proteome</keyword>
<protein>
    <submittedName>
        <fullName evidence="3">Uncharacterized protein</fullName>
    </submittedName>
</protein>
<evidence type="ECO:0000256" key="1">
    <source>
        <dbReference type="SAM" id="Coils"/>
    </source>
</evidence>
<proteinExistence type="predicted"/>
<feature type="compositionally biased region" description="Basic and acidic residues" evidence="2">
    <location>
        <begin position="125"/>
        <end position="140"/>
    </location>
</feature>
<accession>A0AAD6VC33</accession>
<reference evidence="3" key="1">
    <citation type="submission" date="2023-03" db="EMBL/GenBank/DDBJ databases">
        <title>Massive genome expansion in bonnet fungi (Mycena s.s.) driven by repeated elements and novel gene families across ecological guilds.</title>
        <authorList>
            <consortium name="Lawrence Berkeley National Laboratory"/>
            <person name="Harder C.B."/>
            <person name="Miyauchi S."/>
            <person name="Viragh M."/>
            <person name="Kuo A."/>
            <person name="Thoen E."/>
            <person name="Andreopoulos B."/>
            <person name="Lu D."/>
            <person name="Skrede I."/>
            <person name="Drula E."/>
            <person name="Henrissat B."/>
            <person name="Morin E."/>
            <person name="Kohler A."/>
            <person name="Barry K."/>
            <person name="LaButti K."/>
            <person name="Morin E."/>
            <person name="Salamov A."/>
            <person name="Lipzen A."/>
            <person name="Mereny Z."/>
            <person name="Hegedus B."/>
            <person name="Baldrian P."/>
            <person name="Stursova M."/>
            <person name="Weitz H."/>
            <person name="Taylor A."/>
            <person name="Grigoriev I.V."/>
            <person name="Nagy L.G."/>
            <person name="Martin F."/>
            <person name="Kauserud H."/>
        </authorList>
    </citation>
    <scope>NUCLEOTIDE SEQUENCE</scope>
    <source>
        <strain evidence="3">9144</strain>
    </source>
</reference>
<evidence type="ECO:0000313" key="4">
    <source>
        <dbReference type="Proteomes" id="UP001219525"/>
    </source>
</evidence>
<dbReference type="EMBL" id="JARJCW010000033">
    <property type="protein sequence ID" value="KAJ7208668.1"/>
    <property type="molecule type" value="Genomic_DNA"/>
</dbReference>
<evidence type="ECO:0000256" key="2">
    <source>
        <dbReference type="SAM" id="MobiDB-lite"/>
    </source>
</evidence>
<feature type="compositionally biased region" description="Basic and acidic residues" evidence="2">
    <location>
        <begin position="60"/>
        <end position="71"/>
    </location>
</feature>
<dbReference type="AlphaFoldDB" id="A0AAD6VC33"/>
<feature type="region of interest" description="Disordered" evidence="2">
    <location>
        <begin position="32"/>
        <end position="71"/>
    </location>
</feature>
<dbReference type="Proteomes" id="UP001219525">
    <property type="component" value="Unassembled WGS sequence"/>
</dbReference>
<feature type="compositionally biased region" description="Polar residues" evidence="2">
    <location>
        <begin position="109"/>
        <end position="119"/>
    </location>
</feature>
<evidence type="ECO:0000313" key="3">
    <source>
        <dbReference type="EMBL" id="KAJ7208668.1"/>
    </source>
</evidence>
<keyword evidence="1" id="KW-0175">Coiled coil</keyword>
<feature type="region of interest" description="Disordered" evidence="2">
    <location>
        <begin position="103"/>
        <end position="147"/>
    </location>
</feature>
<feature type="coiled-coil region" evidence="1">
    <location>
        <begin position="150"/>
        <end position="191"/>
    </location>
</feature>